<dbReference type="GO" id="GO:0046872">
    <property type="term" value="F:metal ion binding"/>
    <property type="evidence" value="ECO:0007669"/>
    <property type="project" value="UniProtKB-KW"/>
</dbReference>
<evidence type="ECO:0000256" key="13">
    <source>
        <dbReference type="ARBA" id="ARBA00023239"/>
    </source>
</evidence>
<keyword evidence="6" id="KW-0479">Metal-binding</keyword>
<evidence type="ECO:0000256" key="15">
    <source>
        <dbReference type="SAM" id="Phobius"/>
    </source>
</evidence>
<reference evidence="17 18" key="1">
    <citation type="submission" date="2019-07" db="EMBL/GenBank/DDBJ databases">
        <title>Draft genome assembly of a fouling barnacle, Amphibalanus amphitrite (Darwin, 1854): The first reference genome for Thecostraca.</title>
        <authorList>
            <person name="Kim W."/>
        </authorList>
    </citation>
    <scope>NUCLEOTIDE SEQUENCE [LARGE SCALE GENOMIC DNA]</scope>
    <source>
        <strain evidence="17">SNU_AA5</strain>
        <tissue evidence="17">Soma without cirri and trophi</tissue>
    </source>
</reference>
<evidence type="ECO:0000256" key="1">
    <source>
        <dbReference type="ARBA" id="ARBA00001593"/>
    </source>
</evidence>
<dbReference type="GO" id="GO:0004016">
    <property type="term" value="F:adenylate cyclase activity"/>
    <property type="evidence" value="ECO:0007669"/>
    <property type="project" value="UniProtKB-EC"/>
</dbReference>
<feature type="transmembrane region" description="Helical" evidence="15">
    <location>
        <begin position="356"/>
        <end position="375"/>
    </location>
</feature>
<evidence type="ECO:0000313" key="18">
    <source>
        <dbReference type="Proteomes" id="UP000440578"/>
    </source>
</evidence>
<keyword evidence="12 15" id="KW-0472">Membrane</keyword>
<keyword evidence="13 14" id="KW-0456">Lyase</keyword>
<name>A0A6A4VWW2_AMPAM</name>
<protein>
    <recommendedName>
        <fullName evidence="4">adenylate cyclase</fullName>
        <ecNumber evidence="4">4.6.1.1</ecNumber>
    </recommendedName>
</protein>
<gene>
    <name evidence="17" type="primary">ADCY3</name>
    <name evidence="17" type="ORF">FJT64_007153</name>
</gene>
<feature type="transmembrane region" description="Helical" evidence="15">
    <location>
        <begin position="177"/>
        <end position="196"/>
    </location>
</feature>
<feature type="domain" description="Guanylate cyclase" evidence="16">
    <location>
        <begin position="454"/>
        <end position="486"/>
    </location>
</feature>
<comment type="caution">
    <text evidence="17">The sequence shown here is derived from an EMBL/GenBank/DDBJ whole genome shotgun (WGS) entry which is preliminary data.</text>
</comment>
<dbReference type="AlphaFoldDB" id="A0A6A4VWW2"/>
<evidence type="ECO:0000256" key="9">
    <source>
        <dbReference type="ARBA" id="ARBA00022842"/>
    </source>
</evidence>
<dbReference type="InterPro" id="IPR001054">
    <property type="entry name" value="A/G_cyclase"/>
</dbReference>
<evidence type="ECO:0000256" key="2">
    <source>
        <dbReference type="ARBA" id="ARBA00001946"/>
    </source>
</evidence>
<evidence type="ECO:0000256" key="8">
    <source>
        <dbReference type="ARBA" id="ARBA00022840"/>
    </source>
</evidence>
<keyword evidence="5 15" id="KW-0812">Transmembrane</keyword>
<keyword evidence="8" id="KW-0067">ATP-binding</keyword>
<dbReference type="EMBL" id="VIIS01001628">
    <property type="protein sequence ID" value="KAF0295292.1"/>
    <property type="molecule type" value="Genomic_DNA"/>
</dbReference>
<comment type="subcellular location">
    <subcellularLocation>
        <location evidence="3">Membrane</location>
        <topology evidence="3">Multi-pass membrane protein</topology>
    </subcellularLocation>
</comment>
<dbReference type="EC" id="4.6.1.1" evidence="4"/>
<dbReference type="PANTHER" id="PTHR45627:SF30">
    <property type="entry name" value="ADENYLATE CYCLASE TYPE 3"/>
    <property type="match status" value="1"/>
</dbReference>
<keyword evidence="7" id="KW-0547">Nucleotide-binding</keyword>
<evidence type="ECO:0000259" key="16">
    <source>
        <dbReference type="PROSITE" id="PS50125"/>
    </source>
</evidence>
<dbReference type="OrthoDB" id="6370137at2759"/>
<dbReference type="SMART" id="SM00044">
    <property type="entry name" value="CYCc"/>
    <property type="match status" value="1"/>
</dbReference>
<dbReference type="PROSITE" id="PS50125">
    <property type="entry name" value="GUANYLATE_CYCLASE_2"/>
    <property type="match status" value="1"/>
</dbReference>
<dbReference type="InterPro" id="IPR029787">
    <property type="entry name" value="Nucleotide_cyclase"/>
</dbReference>
<evidence type="ECO:0000256" key="12">
    <source>
        <dbReference type="ARBA" id="ARBA00023136"/>
    </source>
</evidence>
<dbReference type="PROSITE" id="PS00452">
    <property type="entry name" value="GUANYLATE_CYCLASE_1"/>
    <property type="match status" value="1"/>
</dbReference>
<keyword evidence="10 15" id="KW-1133">Transmembrane helix</keyword>
<keyword evidence="11" id="KW-0115">cAMP biosynthesis</keyword>
<comment type="cofactor">
    <cofactor evidence="2">
        <name>Mg(2+)</name>
        <dbReference type="ChEBI" id="CHEBI:18420"/>
    </cofactor>
</comment>
<proteinExistence type="inferred from homology"/>
<dbReference type="GO" id="GO:0007189">
    <property type="term" value="P:adenylate cyclase-activating G protein-coupled receptor signaling pathway"/>
    <property type="evidence" value="ECO:0007669"/>
    <property type="project" value="TreeGrafter"/>
</dbReference>
<evidence type="ECO:0000256" key="11">
    <source>
        <dbReference type="ARBA" id="ARBA00022998"/>
    </source>
</evidence>
<dbReference type="Gene3D" id="3.30.70.1230">
    <property type="entry name" value="Nucleotide cyclase"/>
    <property type="match status" value="2"/>
</dbReference>
<dbReference type="Proteomes" id="UP000440578">
    <property type="component" value="Unassembled WGS sequence"/>
</dbReference>
<dbReference type="GO" id="GO:0035556">
    <property type="term" value="P:intracellular signal transduction"/>
    <property type="evidence" value="ECO:0007669"/>
    <property type="project" value="InterPro"/>
</dbReference>
<dbReference type="CDD" id="cd07302">
    <property type="entry name" value="CHD"/>
    <property type="match status" value="1"/>
</dbReference>
<evidence type="ECO:0000256" key="14">
    <source>
        <dbReference type="RuleBase" id="RU000405"/>
    </source>
</evidence>
<dbReference type="SUPFAM" id="SSF55073">
    <property type="entry name" value="Nucleotide cyclase"/>
    <property type="match status" value="1"/>
</dbReference>
<comment type="catalytic activity">
    <reaction evidence="1">
        <text>ATP = 3',5'-cyclic AMP + diphosphate</text>
        <dbReference type="Rhea" id="RHEA:15389"/>
        <dbReference type="ChEBI" id="CHEBI:30616"/>
        <dbReference type="ChEBI" id="CHEBI:33019"/>
        <dbReference type="ChEBI" id="CHEBI:58165"/>
        <dbReference type="EC" id="4.6.1.1"/>
    </reaction>
</comment>
<comment type="similarity">
    <text evidence="14">Belongs to the adenylyl cyclase class-4/guanylyl cyclase family.</text>
</comment>
<evidence type="ECO:0000256" key="7">
    <source>
        <dbReference type="ARBA" id="ARBA00022741"/>
    </source>
</evidence>
<dbReference type="GO" id="GO:0005886">
    <property type="term" value="C:plasma membrane"/>
    <property type="evidence" value="ECO:0007669"/>
    <property type="project" value="TreeGrafter"/>
</dbReference>
<evidence type="ECO:0000256" key="10">
    <source>
        <dbReference type="ARBA" id="ARBA00022989"/>
    </source>
</evidence>
<dbReference type="PANTHER" id="PTHR45627">
    <property type="entry name" value="ADENYLATE CYCLASE TYPE 1"/>
    <property type="match status" value="1"/>
</dbReference>
<dbReference type="Pfam" id="PF00211">
    <property type="entry name" value="Guanylate_cyc"/>
    <property type="match status" value="1"/>
</dbReference>
<evidence type="ECO:0000256" key="4">
    <source>
        <dbReference type="ARBA" id="ARBA00012201"/>
    </source>
</evidence>
<dbReference type="GO" id="GO:0006171">
    <property type="term" value="P:cAMP biosynthetic process"/>
    <property type="evidence" value="ECO:0007669"/>
    <property type="project" value="UniProtKB-KW"/>
</dbReference>
<organism evidence="17 18">
    <name type="scientific">Amphibalanus amphitrite</name>
    <name type="common">Striped barnacle</name>
    <name type="synonym">Balanus amphitrite</name>
    <dbReference type="NCBI Taxonomy" id="1232801"/>
    <lineage>
        <taxon>Eukaryota</taxon>
        <taxon>Metazoa</taxon>
        <taxon>Ecdysozoa</taxon>
        <taxon>Arthropoda</taxon>
        <taxon>Crustacea</taxon>
        <taxon>Multicrustacea</taxon>
        <taxon>Cirripedia</taxon>
        <taxon>Thoracica</taxon>
        <taxon>Thoracicalcarea</taxon>
        <taxon>Balanomorpha</taxon>
        <taxon>Balanoidea</taxon>
        <taxon>Balanidae</taxon>
        <taxon>Amphibalaninae</taxon>
        <taxon>Amphibalanus</taxon>
    </lineage>
</organism>
<keyword evidence="9" id="KW-0460">Magnesium</keyword>
<evidence type="ECO:0000256" key="3">
    <source>
        <dbReference type="ARBA" id="ARBA00004141"/>
    </source>
</evidence>
<accession>A0A6A4VWW2</accession>
<dbReference type="GO" id="GO:0005524">
    <property type="term" value="F:ATP binding"/>
    <property type="evidence" value="ECO:0007669"/>
    <property type="project" value="UniProtKB-KW"/>
</dbReference>
<dbReference type="InterPro" id="IPR018297">
    <property type="entry name" value="A/G_cyclase_CS"/>
</dbReference>
<evidence type="ECO:0000256" key="6">
    <source>
        <dbReference type="ARBA" id="ARBA00022723"/>
    </source>
</evidence>
<evidence type="ECO:0000313" key="17">
    <source>
        <dbReference type="EMBL" id="KAF0295292.1"/>
    </source>
</evidence>
<keyword evidence="18" id="KW-1185">Reference proteome</keyword>
<feature type="transmembrane region" description="Helical" evidence="15">
    <location>
        <begin position="144"/>
        <end position="165"/>
    </location>
</feature>
<evidence type="ECO:0000256" key="5">
    <source>
        <dbReference type="ARBA" id="ARBA00022692"/>
    </source>
</evidence>
<sequence length="556" mass="61846">MNRHIYLCSSAFSNRPNRPARLSKKLLSLIFSLPFHRKVHVSNKTLEKLGDTFQVEAAFAEKREPFLRRAGLTTYFIVKPANMPLEALPQNGEAGNLNYGKKLQSDIVSRQIIRHLRPHVRWLSLSFTDTAVEQEYRANREPTFGLSVICLPIVLSFNAISQGIITPSSIHTVSTLFSGLMLLLIMSLFMLPIQWMKRMPGWLSSVGSVIQGSNTRTMCWLVSMNILLSLCNLIDMVMCPLHDRMVSRSAVAAPGRNASAVRPPVCTPPPPSVVLQPHSSCAYPAYFTYFTVLILSTYPVQVELRHVLKLPLLLITAGLHAWINVFWLGDVLDCVGSSVYRYQGWVRRWQSLLPEKYELCLVLAITCAVVIVLNVHTELTSRAAFLWKREMAQQQREAACLQEKNESLVENLLPQHVTQHFLKVDVTTSQHEELYAQSFDEVGVLFASMPNFAGINHGPVTAGVIGARKPHYDIWGNTVNVASRMESTGQAGQIQVTGETKAILELFGYTFEQRGIILIKGKGQLLTYFLTGCNSQSAAGADGSNQSETDASAAAD</sequence>